<evidence type="ECO:0000313" key="1">
    <source>
        <dbReference type="EMBL" id="KCW74599.1"/>
    </source>
</evidence>
<protein>
    <submittedName>
        <fullName evidence="1">Uncharacterized protein</fullName>
    </submittedName>
</protein>
<reference evidence="1" key="1">
    <citation type="submission" date="2013-07" db="EMBL/GenBank/DDBJ databases">
        <title>The genome of Eucalyptus grandis.</title>
        <authorList>
            <person name="Schmutz J."/>
            <person name="Hayes R."/>
            <person name="Myburg A."/>
            <person name="Tuskan G."/>
            <person name="Grattapaglia D."/>
            <person name="Rokhsar D.S."/>
        </authorList>
    </citation>
    <scope>NUCLEOTIDE SEQUENCE</scope>
    <source>
        <tissue evidence="1">Leaf extractions</tissue>
    </source>
</reference>
<name>A0A059C8P2_EUCGR</name>
<dbReference type="Gramene" id="KCW74599">
    <property type="protein sequence ID" value="KCW74599"/>
    <property type="gene ID" value="EUGRSUZ_E03318"/>
</dbReference>
<proteinExistence type="predicted"/>
<dbReference type="InParanoid" id="A0A059C8P2"/>
<dbReference type="AlphaFoldDB" id="A0A059C8P2"/>
<accession>A0A059C8P2</accession>
<sequence length="69" mass="8049">MLMLPLMKHNSILNLYGKGQTIFLTHLYFCYFIRKLLTLKRLSCSCIMSPSYRGFAPVLVTQRLLPTDH</sequence>
<organism evidence="1">
    <name type="scientific">Eucalyptus grandis</name>
    <name type="common">Flooded gum</name>
    <dbReference type="NCBI Taxonomy" id="71139"/>
    <lineage>
        <taxon>Eukaryota</taxon>
        <taxon>Viridiplantae</taxon>
        <taxon>Streptophyta</taxon>
        <taxon>Embryophyta</taxon>
        <taxon>Tracheophyta</taxon>
        <taxon>Spermatophyta</taxon>
        <taxon>Magnoliopsida</taxon>
        <taxon>eudicotyledons</taxon>
        <taxon>Gunneridae</taxon>
        <taxon>Pentapetalae</taxon>
        <taxon>rosids</taxon>
        <taxon>malvids</taxon>
        <taxon>Myrtales</taxon>
        <taxon>Myrtaceae</taxon>
        <taxon>Myrtoideae</taxon>
        <taxon>Eucalypteae</taxon>
        <taxon>Eucalyptus</taxon>
    </lineage>
</organism>
<dbReference type="EMBL" id="KK198757">
    <property type="protein sequence ID" value="KCW74599.1"/>
    <property type="molecule type" value="Genomic_DNA"/>
</dbReference>
<gene>
    <name evidence="1" type="ORF">EUGRSUZ_E03318</name>
</gene>